<dbReference type="Pfam" id="PF13506">
    <property type="entry name" value="Glyco_transf_21"/>
    <property type="match status" value="1"/>
</dbReference>
<keyword evidence="8" id="KW-0472">Membrane</keyword>
<protein>
    <submittedName>
        <fullName evidence="10">Glycosyltransferase family 2 protein</fullName>
    </submittedName>
</protein>
<dbReference type="PANTHER" id="PTHR43179">
    <property type="entry name" value="RHAMNOSYLTRANSFERASE WBBL"/>
    <property type="match status" value="1"/>
</dbReference>
<comment type="pathway">
    <text evidence="2">Lipid metabolism; sphingolipid metabolism.</text>
</comment>
<sequence length="278" mass="31805">MKLSVIVVNYNMCALLKQSLNSLTTACNNIDYELIIVDDASTDRSVAMVHKEFADNALIVNEKTLGVAKSRNLALSSARGEYVLLVNADTITASNTLESTLSFMDMHQDAGALGVRMLTPQGRFLHIARRGFNRTWEGFFSITGLAKQFPKSRIYKHLKDNWVDEFETAEVDVVNGAFMLLRNSVLQQVGGLDERFAYFGHDIDLSYRIRLAGYKNYYFPKTYIINFRKQVQSKFTWSYIRHFYGAMFIFAGKYMFSMPEIKLPGVPQLFAPKYEVER</sequence>
<dbReference type="GO" id="GO:0016020">
    <property type="term" value="C:membrane"/>
    <property type="evidence" value="ECO:0007669"/>
    <property type="project" value="UniProtKB-SubCell"/>
</dbReference>
<dbReference type="InterPro" id="IPR001173">
    <property type="entry name" value="Glyco_trans_2-like"/>
</dbReference>
<evidence type="ECO:0000256" key="5">
    <source>
        <dbReference type="ARBA" id="ARBA00022679"/>
    </source>
</evidence>
<dbReference type="CDD" id="cd04186">
    <property type="entry name" value="GT_2_like_c"/>
    <property type="match status" value="1"/>
</dbReference>
<keyword evidence="7" id="KW-1133">Transmembrane helix</keyword>
<name>A0A3E2NTY7_9SPHI</name>
<evidence type="ECO:0000256" key="8">
    <source>
        <dbReference type="ARBA" id="ARBA00023136"/>
    </source>
</evidence>
<evidence type="ECO:0000256" key="4">
    <source>
        <dbReference type="ARBA" id="ARBA00022676"/>
    </source>
</evidence>
<feature type="domain" description="Glycosyltransferase 2-like" evidence="9">
    <location>
        <begin position="4"/>
        <end position="147"/>
    </location>
</feature>
<keyword evidence="6" id="KW-0812">Transmembrane</keyword>
<dbReference type="InterPro" id="IPR029044">
    <property type="entry name" value="Nucleotide-diphossugar_trans"/>
</dbReference>
<comment type="subcellular location">
    <subcellularLocation>
        <location evidence="1">Membrane</location>
        <topology evidence="1">Multi-pass membrane protein</topology>
    </subcellularLocation>
</comment>
<keyword evidence="5 10" id="KW-0808">Transferase</keyword>
<reference evidence="10 11" key="1">
    <citation type="submission" date="2018-08" db="EMBL/GenBank/DDBJ databases">
        <title>Mucilaginibacter terrae sp. nov., isolated from manganese diggings.</title>
        <authorList>
            <person name="Huang Y."/>
            <person name="Zhou Z."/>
        </authorList>
    </citation>
    <scope>NUCLEOTIDE SEQUENCE [LARGE SCALE GENOMIC DNA]</scope>
    <source>
        <strain evidence="10 11">ZH6</strain>
    </source>
</reference>
<dbReference type="OrthoDB" id="9771846at2"/>
<dbReference type="PANTHER" id="PTHR43179:SF7">
    <property type="entry name" value="RHAMNOSYLTRANSFERASE WBBL"/>
    <property type="match status" value="1"/>
</dbReference>
<gene>
    <name evidence="10" type="ORF">DYU05_02380</name>
</gene>
<evidence type="ECO:0000256" key="3">
    <source>
        <dbReference type="ARBA" id="ARBA00004991"/>
    </source>
</evidence>
<dbReference type="SUPFAM" id="SSF53448">
    <property type="entry name" value="Nucleotide-diphospho-sugar transferases"/>
    <property type="match status" value="1"/>
</dbReference>
<dbReference type="Pfam" id="PF00535">
    <property type="entry name" value="Glycos_transf_2"/>
    <property type="match status" value="1"/>
</dbReference>
<keyword evidence="4" id="KW-0328">Glycosyltransferase</keyword>
<organism evidence="10 11">
    <name type="scientific">Mucilaginibacter terrenus</name>
    <dbReference type="NCBI Taxonomy" id="2482727"/>
    <lineage>
        <taxon>Bacteria</taxon>
        <taxon>Pseudomonadati</taxon>
        <taxon>Bacteroidota</taxon>
        <taxon>Sphingobacteriia</taxon>
        <taxon>Sphingobacteriales</taxon>
        <taxon>Sphingobacteriaceae</taxon>
        <taxon>Mucilaginibacter</taxon>
    </lineage>
</organism>
<evidence type="ECO:0000256" key="6">
    <source>
        <dbReference type="ARBA" id="ARBA00022692"/>
    </source>
</evidence>
<dbReference type="RefSeq" id="WP_117381374.1">
    <property type="nucleotide sequence ID" value="NZ_QWDE01000001.1"/>
</dbReference>
<accession>A0A3E2NTY7</accession>
<evidence type="ECO:0000313" key="10">
    <source>
        <dbReference type="EMBL" id="RFZ84485.1"/>
    </source>
</evidence>
<comment type="pathway">
    <text evidence="3">Sphingolipid metabolism.</text>
</comment>
<dbReference type="Proteomes" id="UP000260823">
    <property type="component" value="Unassembled WGS sequence"/>
</dbReference>
<dbReference type="GO" id="GO:0016757">
    <property type="term" value="F:glycosyltransferase activity"/>
    <property type="evidence" value="ECO:0007669"/>
    <property type="project" value="UniProtKB-KW"/>
</dbReference>
<dbReference type="InterPro" id="IPR025993">
    <property type="entry name" value="Ceramide_glucosylTrfase"/>
</dbReference>
<evidence type="ECO:0000259" key="9">
    <source>
        <dbReference type="Pfam" id="PF00535"/>
    </source>
</evidence>
<proteinExistence type="predicted"/>
<dbReference type="Gene3D" id="3.90.550.10">
    <property type="entry name" value="Spore Coat Polysaccharide Biosynthesis Protein SpsA, Chain A"/>
    <property type="match status" value="1"/>
</dbReference>
<comment type="caution">
    <text evidence="10">The sequence shown here is derived from an EMBL/GenBank/DDBJ whole genome shotgun (WGS) entry which is preliminary data.</text>
</comment>
<keyword evidence="11" id="KW-1185">Reference proteome</keyword>
<dbReference type="EMBL" id="QWDE01000001">
    <property type="protein sequence ID" value="RFZ84485.1"/>
    <property type="molecule type" value="Genomic_DNA"/>
</dbReference>
<evidence type="ECO:0000313" key="11">
    <source>
        <dbReference type="Proteomes" id="UP000260823"/>
    </source>
</evidence>
<evidence type="ECO:0000256" key="2">
    <source>
        <dbReference type="ARBA" id="ARBA00004760"/>
    </source>
</evidence>
<evidence type="ECO:0000256" key="1">
    <source>
        <dbReference type="ARBA" id="ARBA00004141"/>
    </source>
</evidence>
<evidence type="ECO:0000256" key="7">
    <source>
        <dbReference type="ARBA" id="ARBA00022989"/>
    </source>
</evidence>
<dbReference type="AlphaFoldDB" id="A0A3E2NTY7"/>